<dbReference type="InterPro" id="IPR020449">
    <property type="entry name" value="Tscrpt_reg_AraC-type_HTH"/>
</dbReference>
<keyword evidence="1" id="KW-0805">Transcription regulation</keyword>
<evidence type="ECO:0000256" key="3">
    <source>
        <dbReference type="ARBA" id="ARBA00023163"/>
    </source>
</evidence>
<dbReference type="Gene3D" id="1.10.10.60">
    <property type="entry name" value="Homeodomain-like"/>
    <property type="match status" value="1"/>
</dbReference>
<evidence type="ECO:0000259" key="4">
    <source>
        <dbReference type="PROSITE" id="PS01124"/>
    </source>
</evidence>
<dbReference type="RefSeq" id="WP_218125692.1">
    <property type="nucleotide sequence ID" value="NZ_FNOP01000002.1"/>
</dbReference>
<accession>A0A1H2U1R8</accession>
<keyword evidence="3" id="KW-0804">Transcription</keyword>
<dbReference type="PRINTS" id="PR00032">
    <property type="entry name" value="HTHARAC"/>
</dbReference>
<evidence type="ECO:0000256" key="2">
    <source>
        <dbReference type="ARBA" id="ARBA00023125"/>
    </source>
</evidence>
<dbReference type="PROSITE" id="PS01124">
    <property type="entry name" value="HTH_ARAC_FAMILY_2"/>
    <property type="match status" value="1"/>
</dbReference>
<keyword evidence="2" id="KW-0238">DNA-binding</keyword>
<dbReference type="GO" id="GO:0003700">
    <property type="term" value="F:DNA-binding transcription factor activity"/>
    <property type="evidence" value="ECO:0007669"/>
    <property type="project" value="InterPro"/>
</dbReference>
<protein>
    <submittedName>
        <fullName evidence="5">Regulatory helix-turn-helix protein, AraC family</fullName>
    </submittedName>
</protein>
<evidence type="ECO:0000256" key="1">
    <source>
        <dbReference type="ARBA" id="ARBA00023015"/>
    </source>
</evidence>
<dbReference type="GO" id="GO:0043565">
    <property type="term" value="F:sequence-specific DNA binding"/>
    <property type="evidence" value="ECO:0007669"/>
    <property type="project" value="InterPro"/>
</dbReference>
<dbReference type="AlphaFoldDB" id="A0A1H2U1R8"/>
<organism evidence="5 6">
    <name type="scientific">Acidaminococcus fermentans</name>
    <dbReference type="NCBI Taxonomy" id="905"/>
    <lineage>
        <taxon>Bacteria</taxon>
        <taxon>Bacillati</taxon>
        <taxon>Bacillota</taxon>
        <taxon>Negativicutes</taxon>
        <taxon>Acidaminococcales</taxon>
        <taxon>Acidaminococcaceae</taxon>
        <taxon>Acidaminococcus</taxon>
    </lineage>
</organism>
<comment type="caution">
    <text evidence="5">The sequence shown here is derived from an EMBL/GenBank/DDBJ whole genome shotgun (WGS) entry which is preliminary data.</text>
</comment>
<name>A0A1H2U1R8_ACIFE</name>
<dbReference type="Pfam" id="PF12833">
    <property type="entry name" value="HTH_18"/>
    <property type="match status" value="1"/>
</dbReference>
<dbReference type="Proteomes" id="UP000182379">
    <property type="component" value="Unassembled WGS sequence"/>
</dbReference>
<reference evidence="5 6" key="1">
    <citation type="submission" date="2016-10" db="EMBL/GenBank/DDBJ databases">
        <authorList>
            <person name="Varghese N."/>
            <person name="Submissions S."/>
        </authorList>
    </citation>
    <scope>NUCLEOTIDE SEQUENCE [LARGE SCALE GENOMIC DNA]</scope>
    <source>
        <strain evidence="5 6">WCC6</strain>
    </source>
</reference>
<evidence type="ECO:0000313" key="5">
    <source>
        <dbReference type="EMBL" id="SDW50165.1"/>
    </source>
</evidence>
<sequence>MIEVTRRFAIDKSDIRPKSISEQIMDYEEISAMLGYSNHSNFYKAFKEYYGITPREYQHSKAT</sequence>
<gene>
    <name evidence="5" type="ORF">SAMN05216495_10278</name>
</gene>
<dbReference type="SUPFAM" id="SSF46689">
    <property type="entry name" value="Homeodomain-like"/>
    <property type="match status" value="1"/>
</dbReference>
<dbReference type="InterPro" id="IPR018060">
    <property type="entry name" value="HTH_AraC"/>
</dbReference>
<proteinExistence type="predicted"/>
<dbReference type="GeneID" id="78335836"/>
<evidence type="ECO:0000313" key="6">
    <source>
        <dbReference type="Proteomes" id="UP000182379"/>
    </source>
</evidence>
<feature type="domain" description="HTH araC/xylS-type" evidence="4">
    <location>
        <begin position="29"/>
        <end position="60"/>
    </location>
</feature>
<dbReference type="InterPro" id="IPR009057">
    <property type="entry name" value="Homeodomain-like_sf"/>
</dbReference>
<dbReference type="EMBL" id="FNOP01000002">
    <property type="protein sequence ID" value="SDW50165.1"/>
    <property type="molecule type" value="Genomic_DNA"/>
</dbReference>